<accession>V5FDG4</accession>
<dbReference type="GO" id="GO:0004497">
    <property type="term" value="F:monooxygenase activity"/>
    <property type="evidence" value="ECO:0007669"/>
    <property type="project" value="UniProtKB-KW"/>
</dbReference>
<gene>
    <name evidence="15" type="ORF">PVAR5_3951</name>
</gene>
<dbReference type="InParanoid" id="V5FDG4"/>
<keyword evidence="5 13" id="KW-0349">Heme</keyword>
<dbReference type="Proteomes" id="UP000018001">
    <property type="component" value="Unassembled WGS sequence"/>
</dbReference>
<evidence type="ECO:0000256" key="2">
    <source>
        <dbReference type="ARBA" id="ARBA00004141"/>
    </source>
</evidence>
<feature type="transmembrane region" description="Helical" evidence="14">
    <location>
        <begin position="21"/>
        <end position="41"/>
    </location>
</feature>
<evidence type="ECO:0008006" key="17">
    <source>
        <dbReference type="Google" id="ProtNLM"/>
    </source>
</evidence>
<dbReference type="Gene3D" id="1.10.357.140">
    <property type="entry name" value="UbiA prenyltransferase"/>
    <property type="match status" value="1"/>
</dbReference>
<evidence type="ECO:0000256" key="11">
    <source>
        <dbReference type="ARBA" id="ARBA00023033"/>
    </source>
</evidence>
<dbReference type="FunFam" id="1.10.630.10:FF:000069">
    <property type="entry name" value="Cytochrome P450, putative (Eurofung)"/>
    <property type="match status" value="1"/>
</dbReference>
<evidence type="ECO:0000256" key="12">
    <source>
        <dbReference type="ARBA" id="ARBA00023136"/>
    </source>
</evidence>
<name>V5FDG4_BYSSN</name>
<dbReference type="InterPro" id="IPR000537">
    <property type="entry name" value="UbiA_prenyltransferase"/>
</dbReference>
<dbReference type="HOGENOM" id="CLU_336482_0_0_1"/>
<dbReference type="OrthoDB" id="3945418at2759"/>
<reference evidence="16" key="1">
    <citation type="journal article" date="2014" name="Genome Announc.">
        <title>Draft genome sequence of the formaldehyde-resistant fungus Byssochlamys spectabilis No. 5 (anamorph Paecilomyces variotii No. 5) (NBRC109023).</title>
        <authorList>
            <person name="Oka T."/>
            <person name="Ekino K."/>
            <person name="Fukuda K."/>
            <person name="Nomura Y."/>
        </authorList>
    </citation>
    <scope>NUCLEOTIDE SEQUENCE [LARGE SCALE GENOMIC DNA]</scope>
    <source>
        <strain evidence="16">No. 5 / NBRC 109023</strain>
    </source>
</reference>
<comment type="caution">
    <text evidence="15">The sequence shown here is derived from an EMBL/GenBank/DDBJ whole genome shotgun (WGS) entry which is preliminary data.</text>
</comment>
<dbReference type="GO" id="GO:0016765">
    <property type="term" value="F:transferase activity, transferring alkyl or aryl (other than methyl) groups"/>
    <property type="evidence" value="ECO:0007669"/>
    <property type="project" value="InterPro"/>
</dbReference>
<dbReference type="PROSITE" id="PS00086">
    <property type="entry name" value="CYTOCHROME_P450"/>
    <property type="match status" value="1"/>
</dbReference>
<sequence length="847" mass="96400">MESLRTVTTTLWLFTRSDFKSMIYPNLIFAAVNTLAGSRMTTNPSPSFYQVIKTLPAVFFWLWFNLLLFNVSNQRLPASLIEDQVNKPWRPIPSKRITPSRARHFLLCLVPAVLLCAYFQGVVWHSLCLIVLTWMYNDLEGADEHFLVRNIINALGMSFYSSGALTIACGRTHTINSTGYQWISLISAIVMTTLQIQDMGDQMGDRLKGRKTLPLVMGDDFARWTIASSVLLWSIAAPSFWHPGAFGYVLTSLTGSMLALRVLLLKSIEADKKSWKMWCSALIQDIIKATISVFTCRGVALLVLRNQAKREGNRDIANMADLFSLSTLVWLGSLWIVYLVGLSIYRLHFSPLARFPGPKLAALTLWYEFYYDVILPGQYVFHIRDLHKKYGPIIRINPYELHVADPDYYETLYASSASGEKRDKWGWYTKQFGTPDAMFATTAHDRHRVRRAALNRFFSMASVRRLQPLLEERVQRLVGRFRKARASKEIIPLEYALAAFTNDIVIEYAYGQSENRLEKDNWGPEYHDAVVEAGKAGNLMKQMIFIFDFMYSLPAWVQEKISPSMELVIRIQKIVEQIIIRIKSEPPSKHEHLEHPTLFHELLKSNLPDSDKSVARLKDEALIVVAAGTLTTSWALCVAMYHLLAKPELLSKLKEELRTAIPDRNTRLLLPQLERLPYLTGIIQEALRLSYGVASRLQRISPDKALTFSEPSGKTWVIPPGTPVSMTSVLIHHDESIFPNSHEFQPERWIENPRLDRYLVSFSKGSRQCLGINLAYAEMYLCLSTIFRLFGSTGKDALGKTYGVRDDGDEGVLELHQTTIKDVECVGDGFIPLRDASSQGIHIRVRE</sequence>
<dbReference type="SUPFAM" id="SSF48264">
    <property type="entry name" value="Cytochrome P450"/>
    <property type="match status" value="1"/>
</dbReference>
<evidence type="ECO:0000256" key="14">
    <source>
        <dbReference type="SAM" id="Phobius"/>
    </source>
</evidence>
<feature type="transmembrane region" description="Helical" evidence="14">
    <location>
        <begin position="47"/>
        <end position="69"/>
    </location>
</feature>
<dbReference type="Gene3D" id="1.10.630.10">
    <property type="entry name" value="Cytochrome P450"/>
    <property type="match status" value="1"/>
</dbReference>
<keyword evidence="10 13" id="KW-0408">Iron</keyword>
<dbReference type="InterPro" id="IPR017972">
    <property type="entry name" value="Cyt_P450_CS"/>
</dbReference>
<evidence type="ECO:0000256" key="5">
    <source>
        <dbReference type="ARBA" id="ARBA00022617"/>
    </source>
</evidence>
<feature type="transmembrane region" description="Helical" evidence="14">
    <location>
        <begin position="180"/>
        <end position="200"/>
    </location>
</feature>
<evidence type="ECO:0000256" key="4">
    <source>
        <dbReference type="ARBA" id="ARBA00010617"/>
    </source>
</evidence>
<dbReference type="GO" id="GO:0016705">
    <property type="term" value="F:oxidoreductase activity, acting on paired donors, with incorporation or reduction of molecular oxygen"/>
    <property type="evidence" value="ECO:0007669"/>
    <property type="project" value="InterPro"/>
</dbReference>
<dbReference type="PRINTS" id="PR00385">
    <property type="entry name" value="P450"/>
</dbReference>
<evidence type="ECO:0000256" key="3">
    <source>
        <dbReference type="ARBA" id="ARBA00004167"/>
    </source>
</evidence>
<evidence type="ECO:0000256" key="6">
    <source>
        <dbReference type="ARBA" id="ARBA00022692"/>
    </source>
</evidence>
<feature type="transmembrane region" description="Helical" evidence="14">
    <location>
        <begin position="324"/>
        <end position="345"/>
    </location>
</feature>
<dbReference type="EMBL" id="BAUL01000122">
    <property type="protein sequence ID" value="GAD95309.1"/>
    <property type="molecule type" value="Genomic_DNA"/>
</dbReference>
<comment type="subcellular location">
    <subcellularLocation>
        <location evidence="2">Membrane</location>
        <topology evidence="2">Multi-pass membrane protein</topology>
    </subcellularLocation>
    <subcellularLocation>
        <location evidence="3">Membrane</location>
        <topology evidence="3">Single-pass membrane protein</topology>
    </subcellularLocation>
</comment>
<evidence type="ECO:0000313" key="16">
    <source>
        <dbReference type="Proteomes" id="UP000018001"/>
    </source>
</evidence>
<dbReference type="Pfam" id="PF00067">
    <property type="entry name" value="p450"/>
    <property type="match status" value="1"/>
</dbReference>
<dbReference type="InterPro" id="IPR002401">
    <property type="entry name" value="Cyt_P450_E_grp-I"/>
</dbReference>
<feature type="binding site" description="axial binding residue" evidence="13">
    <location>
        <position position="769"/>
    </location>
    <ligand>
        <name>heme</name>
        <dbReference type="ChEBI" id="CHEBI:30413"/>
    </ligand>
    <ligandPart>
        <name>Fe</name>
        <dbReference type="ChEBI" id="CHEBI:18248"/>
    </ligandPart>
</feature>
<feature type="transmembrane region" description="Helical" evidence="14">
    <location>
        <begin position="105"/>
        <end position="136"/>
    </location>
</feature>
<dbReference type="CDD" id="cd13965">
    <property type="entry name" value="PT_UbiA_3"/>
    <property type="match status" value="1"/>
</dbReference>
<keyword evidence="6 14" id="KW-0812">Transmembrane</keyword>
<evidence type="ECO:0000256" key="10">
    <source>
        <dbReference type="ARBA" id="ARBA00023004"/>
    </source>
</evidence>
<dbReference type="PANTHER" id="PTHR24305">
    <property type="entry name" value="CYTOCHROME P450"/>
    <property type="match status" value="1"/>
</dbReference>
<evidence type="ECO:0000256" key="9">
    <source>
        <dbReference type="ARBA" id="ARBA00023002"/>
    </source>
</evidence>
<organism evidence="15 16">
    <name type="scientific">Byssochlamys spectabilis (strain No. 5 / NBRC 109023)</name>
    <name type="common">Paecilomyces variotii</name>
    <dbReference type="NCBI Taxonomy" id="1356009"/>
    <lineage>
        <taxon>Eukaryota</taxon>
        <taxon>Fungi</taxon>
        <taxon>Dikarya</taxon>
        <taxon>Ascomycota</taxon>
        <taxon>Pezizomycotina</taxon>
        <taxon>Eurotiomycetes</taxon>
        <taxon>Eurotiomycetidae</taxon>
        <taxon>Eurotiales</taxon>
        <taxon>Thermoascaceae</taxon>
        <taxon>Paecilomyces</taxon>
    </lineage>
</organism>
<keyword evidence="12 14" id="KW-0472">Membrane</keyword>
<keyword evidence="9" id="KW-0560">Oxidoreductase</keyword>
<dbReference type="InterPro" id="IPR050121">
    <property type="entry name" value="Cytochrome_P450_monoxygenase"/>
</dbReference>
<dbReference type="InterPro" id="IPR044878">
    <property type="entry name" value="UbiA_sf"/>
</dbReference>
<evidence type="ECO:0000256" key="1">
    <source>
        <dbReference type="ARBA" id="ARBA00001971"/>
    </source>
</evidence>
<proteinExistence type="inferred from homology"/>
<feature type="transmembrane region" description="Helical" evidence="14">
    <location>
        <begin position="246"/>
        <end position="265"/>
    </location>
</feature>
<dbReference type="PANTHER" id="PTHR24305:SF157">
    <property type="entry name" value="N-ACETYLTRYPTOPHAN 6-HYDROXYLASE IVOC-RELATED"/>
    <property type="match status" value="1"/>
</dbReference>
<evidence type="ECO:0000256" key="8">
    <source>
        <dbReference type="ARBA" id="ARBA00022989"/>
    </source>
</evidence>
<keyword evidence="7 13" id="KW-0479">Metal-binding</keyword>
<dbReference type="Pfam" id="PF01040">
    <property type="entry name" value="UbiA"/>
    <property type="match status" value="1"/>
</dbReference>
<keyword evidence="8 14" id="KW-1133">Transmembrane helix</keyword>
<dbReference type="GO" id="GO:0005506">
    <property type="term" value="F:iron ion binding"/>
    <property type="evidence" value="ECO:0007669"/>
    <property type="project" value="InterPro"/>
</dbReference>
<evidence type="ECO:0000256" key="7">
    <source>
        <dbReference type="ARBA" id="ARBA00022723"/>
    </source>
</evidence>
<comment type="similarity">
    <text evidence="4">Belongs to the cytochrome P450 family.</text>
</comment>
<dbReference type="InterPro" id="IPR001128">
    <property type="entry name" value="Cyt_P450"/>
</dbReference>
<dbReference type="PRINTS" id="PR00463">
    <property type="entry name" value="EP450I"/>
</dbReference>
<dbReference type="GO" id="GO:0020037">
    <property type="term" value="F:heme binding"/>
    <property type="evidence" value="ECO:0007669"/>
    <property type="project" value="InterPro"/>
</dbReference>
<dbReference type="GO" id="GO:0016020">
    <property type="term" value="C:membrane"/>
    <property type="evidence" value="ECO:0007669"/>
    <property type="project" value="UniProtKB-SubCell"/>
</dbReference>
<dbReference type="CDD" id="cd11062">
    <property type="entry name" value="CYP58-like"/>
    <property type="match status" value="1"/>
</dbReference>
<evidence type="ECO:0000313" key="15">
    <source>
        <dbReference type="EMBL" id="GAD95309.1"/>
    </source>
</evidence>
<protein>
    <recommendedName>
        <fullName evidence="17">Cytochrome P450</fullName>
    </recommendedName>
</protein>
<dbReference type="AlphaFoldDB" id="V5FDG4"/>
<keyword evidence="11" id="KW-0503">Monooxygenase</keyword>
<evidence type="ECO:0000256" key="13">
    <source>
        <dbReference type="PIRSR" id="PIRSR602401-1"/>
    </source>
</evidence>
<dbReference type="InterPro" id="IPR036396">
    <property type="entry name" value="Cyt_P450_sf"/>
</dbReference>
<dbReference type="eggNOG" id="KOG0156">
    <property type="taxonomic scope" value="Eukaryota"/>
</dbReference>
<feature type="transmembrane region" description="Helical" evidence="14">
    <location>
        <begin position="621"/>
        <end position="644"/>
    </location>
</feature>
<comment type="cofactor">
    <cofactor evidence="1 13">
        <name>heme</name>
        <dbReference type="ChEBI" id="CHEBI:30413"/>
    </cofactor>
</comment>
<keyword evidence="16" id="KW-1185">Reference proteome</keyword>